<comment type="subcellular location">
    <subcellularLocation>
        <location evidence="1">Membrane</location>
    </subcellularLocation>
</comment>
<dbReference type="STRING" id="1522189.A0A316W5X6"/>
<dbReference type="EMBL" id="KZ819360">
    <property type="protein sequence ID" value="PWN44498.1"/>
    <property type="molecule type" value="Genomic_DNA"/>
</dbReference>
<keyword evidence="4" id="KW-0472">Membrane</keyword>
<evidence type="ECO:0008006" key="7">
    <source>
        <dbReference type="Google" id="ProtNLM"/>
    </source>
</evidence>
<dbReference type="AlphaFoldDB" id="A0A316W5X6"/>
<sequence length="160" mass="16822">MPLFVLSPASLAHSALFAGYYSYLTTNVVALRLKTGVFIGQGEAGSVRDPAHKASASDAQDEENLKRAVRSAGNFAEHTPFAFFLIFLSELNGAPTAVVHAAYSTLFLARVAHDVGIKAPNAVGLGRPIGFTATALLTVSAGLYNLSLGWEPLKSFAGLK</sequence>
<keyword evidence="2" id="KW-0812">Transmembrane</keyword>
<evidence type="ECO:0000313" key="6">
    <source>
        <dbReference type="Proteomes" id="UP000245783"/>
    </source>
</evidence>
<dbReference type="RefSeq" id="XP_025371658.1">
    <property type="nucleotide sequence ID" value="XM_025513239.1"/>
</dbReference>
<protein>
    <recommendedName>
        <fullName evidence="7">Membrane-associated proteins in eicosanoid and glutathione metabolism</fullName>
    </recommendedName>
</protein>
<dbReference type="OrthoDB" id="19091at2759"/>
<reference evidence="5 6" key="1">
    <citation type="journal article" date="2018" name="Mol. Biol. Evol.">
        <title>Broad Genomic Sampling Reveals a Smut Pathogenic Ancestry of the Fungal Clade Ustilaginomycotina.</title>
        <authorList>
            <person name="Kijpornyongpan T."/>
            <person name="Mondo S.J."/>
            <person name="Barry K."/>
            <person name="Sandor L."/>
            <person name="Lee J."/>
            <person name="Lipzen A."/>
            <person name="Pangilinan J."/>
            <person name="LaButti K."/>
            <person name="Hainaut M."/>
            <person name="Henrissat B."/>
            <person name="Grigoriev I.V."/>
            <person name="Spatafora J.W."/>
            <person name="Aime M.C."/>
        </authorList>
    </citation>
    <scope>NUCLEOTIDE SEQUENCE [LARGE SCALE GENOMIC DNA]</scope>
    <source>
        <strain evidence="5 6">MCA 4658</strain>
    </source>
</reference>
<keyword evidence="6" id="KW-1185">Reference proteome</keyword>
<dbReference type="GeneID" id="37035109"/>
<proteinExistence type="predicted"/>
<dbReference type="PANTHER" id="PTHR35814">
    <property type="match status" value="1"/>
</dbReference>
<accession>A0A316W5X6</accession>
<dbReference type="SUPFAM" id="SSF161084">
    <property type="entry name" value="MAPEG domain-like"/>
    <property type="match status" value="1"/>
</dbReference>
<evidence type="ECO:0000256" key="2">
    <source>
        <dbReference type="ARBA" id="ARBA00022692"/>
    </source>
</evidence>
<evidence type="ECO:0000256" key="1">
    <source>
        <dbReference type="ARBA" id="ARBA00004370"/>
    </source>
</evidence>
<dbReference type="InterPro" id="IPR001129">
    <property type="entry name" value="Membr-assoc_MAPEG"/>
</dbReference>
<dbReference type="Proteomes" id="UP000245783">
    <property type="component" value="Unassembled WGS sequence"/>
</dbReference>
<evidence type="ECO:0000256" key="3">
    <source>
        <dbReference type="ARBA" id="ARBA00022989"/>
    </source>
</evidence>
<keyword evidence="3" id="KW-1133">Transmembrane helix</keyword>
<dbReference type="Pfam" id="PF01124">
    <property type="entry name" value="MAPEG"/>
    <property type="match status" value="1"/>
</dbReference>
<dbReference type="PANTHER" id="PTHR35814:SF1">
    <property type="entry name" value="GLUTATHIONE S-TRANSFERASE-RELATED"/>
    <property type="match status" value="1"/>
</dbReference>
<name>A0A316W5X6_9BASI</name>
<dbReference type="InterPro" id="IPR023352">
    <property type="entry name" value="MAPEG-like_dom_sf"/>
</dbReference>
<organism evidence="5 6">
    <name type="scientific">Ceraceosorus guamensis</name>
    <dbReference type="NCBI Taxonomy" id="1522189"/>
    <lineage>
        <taxon>Eukaryota</taxon>
        <taxon>Fungi</taxon>
        <taxon>Dikarya</taxon>
        <taxon>Basidiomycota</taxon>
        <taxon>Ustilaginomycotina</taxon>
        <taxon>Exobasidiomycetes</taxon>
        <taxon>Ceraceosorales</taxon>
        <taxon>Ceraceosoraceae</taxon>
        <taxon>Ceraceosorus</taxon>
    </lineage>
</organism>
<evidence type="ECO:0000256" key="4">
    <source>
        <dbReference type="ARBA" id="ARBA00023136"/>
    </source>
</evidence>
<dbReference type="InParanoid" id="A0A316W5X6"/>
<dbReference type="GO" id="GO:0016020">
    <property type="term" value="C:membrane"/>
    <property type="evidence" value="ECO:0007669"/>
    <property type="project" value="UniProtKB-SubCell"/>
</dbReference>
<gene>
    <name evidence="5" type="ORF">IE81DRAFT_321107</name>
</gene>
<evidence type="ECO:0000313" key="5">
    <source>
        <dbReference type="EMBL" id="PWN44498.1"/>
    </source>
</evidence>
<dbReference type="Gene3D" id="1.20.120.550">
    <property type="entry name" value="Membrane associated eicosanoid/glutathione metabolism-like domain"/>
    <property type="match status" value="1"/>
</dbReference>